<evidence type="ECO:0000313" key="3">
    <source>
        <dbReference type="EMBL" id="NPD91484.1"/>
    </source>
</evidence>
<keyword evidence="2" id="KW-0812">Transmembrane</keyword>
<dbReference type="InterPro" id="IPR001457">
    <property type="entry name" value="NADH_UbQ/plastoQ_OxRdtase_su6"/>
</dbReference>
<gene>
    <name evidence="3" type="ORF">HPS56_03795</name>
</gene>
<dbReference type="Proteomes" id="UP000714420">
    <property type="component" value="Unassembled WGS sequence"/>
</dbReference>
<feature type="transmembrane region" description="Helical" evidence="2">
    <location>
        <begin position="145"/>
        <end position="167"/>
    </location>
</feature>
<accession>A0ABX2AMN0</accession>
<organism evidence="3 4">
    <name type="scientific">Xylanibacter muris</name>
    <dbReference type="NCBI Taxonomy" id="2736290"/>
    <lineage>
        <taxon>Bacteria</taxon>
        <taxon>Pseudomonadati</taxon>
        <taxon>Bacteroidota</taxon>
        <taxon>Bacteroidia</taxon>
        <taxon>Bacteroidales</taxon>
        <taxon>Prevotellaceae</taxon>
        <taxon>Xylanibacter</taxon>
    </lineage>
</organism>
<dbReference type="PANTHER" id="PTHR33269">
    <property type="entry name" value="NADH-UBIQUINONE OXIDOREDUCTASE CHAIN 6"/>
    <property type="match status" value="1"/>
</dbReference>
<protein>
    <recommendedName>
        <fullName evidence="2">NADH-quinone oxidoreductase subunit J</fullName>
        <ecNumber evidence="2">7.1.1.-</ecNumber>
    </recommendedName>
</protein>
<dbReference type="EC" id="7.1.1.-" evidence="2"/>
<feature type="transmembrane region" description="Helical" evidence="2">
    <location>
        <begin position="54"/>
        <end position="72"/>
    </location>
</feature>
<evidence type="ECO:0000256" key="1">
    <source>
        <dbReference type="ARBA" id="ARBA00005698"/>
    </source>
</evidence>
<proteinExistence type="inferred from homology"/>
<evidence type="ECO:0000256" key="2">
    <source>
        <dbReference type="RuleBase" id="RU004429"/>
    </source>
</evidence>
<sequence>MANLVMFCILAFIILGSAVMCVTTKKIMRAATFLLFVLFGVAGLYFLLDYTYLAAAQISIYAGGITMMYIFAIQLVGKRTLQGMVERLRGCRIIGGMIVSVIGLATVVLVFLKNSFITSSALTDGEEVPMDVIGNALLGSDKYQYVLPFEFISVFLLACIIGGIIVARKEKETK</sequence>
<dbReference type="Pfam" id="PF00499">
    <property type="entry name" value="Oxidored_q3"/>
    <property type="match status" value="1"/>
</dbReference>
<keyword evidence="2" id="KW-0472">Membrane</keyword>
<dbReference type="Gene3D" id="1.20.120.1200">
    <property type="entry name" value="NADH-ubiquinone/plastoquinone oxidoreductase chain 6, subunit NuoJ"/>
    <property type="match status" value="1"/>
</dbReference>
<dbReference type="RefSeq" id="WP_172274069.1">
    <property type="nucleotide sequence ID" value="NZ_CASGMU010000002.1"/>
</dbReference>
<keyword evidence="2" id="KW-1133">Transmembrane helix</keyword>
<keyword evidence="4" id="KW-1185">Reference proteome</keyword>
<keyword evidence="2" id="KW-0874">Quinone</keyword>
<dbReference type="InterPro" id="IPR042106">
    <property type="entry name" value="Nuo/plastoQ_OxRdtase_6_NuoJ"/>
</dbReference>
<feature type="transmembrane region" description="Helical" evidence="2">
    <location>
        <begin position="93"/>
        <end position="112"/>
    </location>
</feature>
<comment type="catalytic activity">
    <reaction evidence="2">
        <text>a quinone + NADH + 5 H(+)(in) = a quinol + NAD(+) + 4 H(+)(out)</text>
        <dbReference type="Rhea" id="RHEA:57888"/>
        <dbReference type="ChEBI" id="CHEBI:15378"/>
        <dbReference type="ChEBI" id="CHEBI:24646"/>
        <dbReference type="ChEBI" id="CHEBI:57540"/>
        <dbReference type="ChEBI" id="CHEBI:57945"/>
        <dbReference type="ChEBI" id="CHEBI:132124"/>
    </reaction>
</comment>
<comment type="similarity">
    <text evidence="1 2">Belongs to the complex I subunit 6 family.</text>
</comment>
<evidence type="ECO:0000313" key="4">
    <source>
        <dbReference type="Proteomes" id="UP000714420"/>
    </source>
</evidence>
<keyword evidence="2" id="KW-0520">NAD</keyword>
<keyword evidence="2" id="KW-1003">Cell membrane</keyword>
<feature type="transmembrane region" description="Helical" evidence="2">
    <location>
        <begin position="6"/>
        <end position="23"/>
    </location>
</feature>
<comment type="subcellular location">
    <subcellularLocation>
        <location evidence="2">Cell membrane</location>
        <topology evidence="2">Multi-pass membrane protein</topology>
    </subcellularLocation>
</comment>
<comment type="function">
    <text evidence="2">NDH-1 shuttles electrons from NADH, via FMN and iron-sulfur (Fe-S) centers, to quinones in the respiratory chain. Couples the redox reaction to proton translocation (for every two electrons transferred, four hydrogen ions are translocated across the cytoplasmic membrane), and thus conserves the redox energy in a proton gradient.</text>
</comment>
<comment type="caution">
    <text evidence="3">The sequence shown here is derived from an EMBL/GenBank/DDBJ whole genome shotgun (WGS) entry which is preliminary data.</text>
</comment>
<name>A0ABX2AMN0_9BACT</name>
<reference evidence="3 4" key="1">
    <citation type="submission" date="2020-05" db="EMBL/GenBank/DDBJ databases">
        <title>Distinct polysaccharide utilization as determinants for interspecies competition between intestinal Prevotella spp.</title>
        <authorList>
            <person name="Galvez E.J.C."/>
            <person name="Iljazovic A."/>
            <person name="Strowig T."/>
        </authorList>
    </citation>
    <scope>NUCLEOTIDE SEQUENCE [LARGE SCALE GENOMIC DNA]</scope>
    <source>
        <strain evidence="3 4">PMUR</strain>
    </source>
</reference>
<dbReference type="EMBL" id="JABKKF010000002">
    <property type="protein sequence ID" value="NPD91484.1"/>
    <property type="molecule type" value="Genomic_DNA"/>
</dbReference>
<feature type="transmembrane region" description="Helical" evidence="2">
    <location>
        <begin position="30"/>
        <end position="48"/>
    </location>
</feature>
<dbReference type="PANTHER" id="PTHR33269:SF17">
    <property type="entry name" value="NADH-UBIQUINONE OXIDOREDUCTASE CHAIN 6"/>
    <property type="match status" value="1"/>
</dbReference>